<keyword evidence="3" id="KW-1185">Reference proteome</keyword>
<name>A0A9K3DHP9_HELAN</name>
<feature type="compositionally biased region" description="Low complexity" evidence="1">
    <location>
        <begin position="68"/>
        <end position="81"/>
    </location>
</feature>
<dbReference type="Gramene" id="mRNA:HanXRQr2_Chr17g0800301">
    <property type="protein sequence ID" value="mRNA:HanXRQr2_Chr17g0800301"/>
    <property type="gene ID" value="HanXRQr2_Chr17g0800301"/>
</dbReference>
<reference evidence="2" key="1">
    <citation type="journal article" date="2017" name="Nature">
        <title>The sunflower genome provides insights into oil metabolism, flowering and Asterid evolution.</title>
        <authorList>
            <person name="Badouin H."/>
            <person name="Gouzy J."/>
            <person name="Grassa C.J."/>
            <person name="Murat F."/>
            <person name="Staton S.E."/>
            <person name="Cottret L."/>
            <person name="Lelandais-Briere C."/>
            <person name="Owens G.L."/>
            <person name="Carrere S."/>
            <person name="Mayjonade B."/>
            <person name="Legrand L."/>
            <person name="Gill N."/>
            <person name="Kane N.C."/>
            <person name="Bowers J.E."/>
            <person name="Hubner S."/>
            <person name="Bellec A."/>
            <person name="Berard A."/>
            <person name="Berges H."/>
            <person name="Blanchet N."/>
            <person name="Boniface M.C."/>
            <person name="Brunel D."/>
            <person name="Catrice O."/>
            <person name="Chaidir N."/>
            <person name="Claudel C."/>
            <person name="Donnadieu C."/>
            <person name="Faraut T."/>
            <person name="Fievet G."/>
            <person name="Helmstetter N."/>
            <person name="King M."/>
            <person name="Knapp S.J."/>
            <person name="Lai Z."/>
            <person name="Le Paslier M.C."/>
            <person name="Lippi Y."/>
            <person name="Lorenzon L."/>
            <person name="Mandel J.R."/>
            <person name="Marage G."/>
            <person name="Marchand G."/>
            <person name="Marquand E."/>
            <person name="Bret-Mestries E."/>
            <person name="Morien E."/>
            <person name="Nambeesan S."/>
            <person name="Nguyen T."/>
            <person name="Pegot-Espagnet P."/>
            <person name="Pouilly N."/>
            <person name="Raftis F."/>
            <person name="Sallet E."/>
            <person name="Schiex T."/>
            <person name="Thomas J."/>
            <person name="Vandecasteele C."/>
            <person name="Vares D."/>
            <person name="Vear F."/>
            <person name="Vautrin S."/>
            <person name="Crespi M."/>
            <person name="Mangin B."/>
            <person name="Burke J.M."/>
            <person name="Salse J."/>
            <person name="Munos S."/>
            <person name="Vincourt P."/>
            <person name="Rieseberg L.H."/>
            <person name="Langlade N.B."/>
        </authorList>
    </citation>
    <scope>NUCLEOTIDE SEQUENCE</scope>
    <source>
        <tissue evidence="2">Leaves</tissue>
    </source>
</reference>
<protein>
    <submittedName>
        <fullName evidence="2">Amidase</fullName>
        <ecNumber evidence="2">3.5.1.4</ecNumber>
    </submittedName>
</protein>
<accession>A0A9K3DHP9</accession>
<sequence>MLSLQRYEFKTNHEEWINTVKPRLGSDVSDSVHAAITATHENIEAYYMVRTEMRAAPLAKHSGGGRGRPTPRSFRSIVESM</sequence>
<dbReference type="PANTHER" id="PTHR46310:SF4">
    <property type="entry name" value="OUTER ENVELOPE PROTEIN 64, MITOCHONDRIAL"/>
    <property type="match status" value="1"/>
</dbReference>
<comment type="caution">
    <text evidence="2">The sequence shown here is derived from an EMBL/GenBank/DDBJ whole genome shotgun (WGS) entry which is preliminary data.</text>
</comment>
<dbReference type="EMBL" id="MNCJ02000332">
    <property type="protein sequence ID" value="KAF5755225.1"/>
    <property type="molecule type" value="Genomic_DNA"/>
</dbReference>
<evidence type="ECO:0000313" key="2">
    <source>
        <dbReference type="EMBL" id="KAF5755225.1"/>
    </source>
</evidence>
<dbReference type="Proteomes" id="UP000215914">
    <property type="component" value="Unassembled WGS sequence"/>
</dbReference>
<evidence type="ECO:0000313" key="3">
    <source>
        <dbReference type="Proteomes" id="UP000215914"/>
    </source>
</evidence>
<proteinExistence type="predicted"/>
<feature type="region of interest" description="Disordered" evidence="1">
    <location>
        <begin position="58"/>
        <end position="81"/>
    </location>
</feature>
<gene>
    <name evidence="2" type="ORF">HanXRQr2_Chr17g0800301</name>
</gene>
<keyword evidence="2" id="KW-0378">Hydrolase</keyword>
<reference evidence="2" key="2">
    <citation type="submission" date="2020-06" db="EMBL/GenBank/DDBJ databases">
        <title>Helianthus annuus Genome sequencing and assembly Release 2.</title>
        <authorList>
            <person name="Gouzy J."/>
            <person name="Langlade N."/>
            <person name="Munos S."/>
        </authorList>
    </citation>
    <scope>NUCLEOTIDE SEQUENCE</scope>
    <source>
        <tissue evidence="2">Leaves</tissue>
    </source>
</reference>
<dbReference type="EC" id="3.5.1.4" evidence="2"/>
<dbReference type="PANTHER" id="PTHR46310">
    <property type="entry name" value="AMIDASE 1"/>
    <property type="match status" value="1"/>
</dbReference>
<organism evidence="2 3">
    <name type="scientific">Helianthus annuus</name>
    <name type="common">Common sunflower</name>
    <dbReference type="NCBI Taxonomy" id="4232"/>
    <lineage>
        <taxon>Eukaryota</taxon>
        <taxon>Viridiplantae</taxon>
        <taxon>Streptophyta</taxon>
        <taxon>Embryophyta</taxon>
        <taxon>Tracheophyta</taxon>
        <taxon>Spermatophyta</taxon>
        <taxon>Magnoliopsida</taxon>
        <taxon>eudicotyledons</taxon>
        <taxon>Gunneridae</taxon>
        <taxon>Pentapetalae</taxon>
        <taxon>asterids</taxon>
        <taxon>campanulids</taxon>
        <taxon>Asterales</taxon>
        <taxon>Asteraceae</taxon>
        <taxon>Asteroideae</taxon>
        <taxon>Heliantheae alliance</taxon>
        <taxon>Heliantheae</taxon>
        <taxon>Helianthus</taxon>
    </lineage>
</organism>
<evidence type="ECO:0000256" key="1">
    <source>
        <dbReference type="SAM" id="MobiDB-lite"/>
    </source>
</evidence>
<dbReference type="GO" id="GO:0004040">
    <property type="term" value="F:amidase activity"/>
    <property type="evidence" value="ECO:0007669"/>
    <property type="project" value="UniProtKB-EC"/>
</dbReference>
<dbReference type="AlphaFoldDB" id="A0A9K3DHP9"/>